<sequence length="69" mass="7517">MSVGIPFGAPRLIVSLKAKLWVKSGERSGNEPLTHYSSSHLAPRLGVQYGKRILISVVEAKARDEPEST</sequence>
<accession>A0A5N7BTJ4</accession>
<protein>
    <submittedName>
        <fullName evidence="1">Uncharacterized protein</fullName>
    </submittedName>
</protein>
<evidence type="ECO:0000313" key="1">
    <source>
        <dbReference type="EMBL" id="KAE8385140.1"/>
    </source>
</evidence>
<proteinExistence type="predicted"/>
<dbReference type="EMBL" id="ML735344">
    <property type="protein sequence ID" value="KAE8385140.1"/>
    <property type="molecule type" value="Genomic_DNA"/>
</dbReference>
<gene>
    <name evidence="1" type="ORF">BDV23DRAFT_165509</name>
</gene>
<dbReference type="OrthoDB" id="429813at2759"/>
<dbReference type="AlphaFoldDB" id="A0A5N7BTJ4"/>
<organism evidence="1">
    <name type="scientific">Petromyces alliaceus</name>
    <name type="common">Aspergillus alliaceus</name>
    <dbReference type="NCBI Taxonomy" id="209559"/>
    <lineage>
        <taxon>Eukaryota</taxon>
        <taxon>Fungi</taxon>
        <taxon>Dikarya</taxon>
        <taxon>Ascomycota</taxon>
        <taxon>Pezizomycotina</taxon>
        <taxon>Eurotiomycetes</taxon>
        <taxon>Eurotiomycetidae</taxon>
        <taxon>Eurotiales</taxon>
        <taxon>Aspergillaceae</taxon>
        <taxon>Aspergillus</taxon>
        <taxon>Aspergillus subgen. Circumdati</taxon>
    </lineage>
</organism>
<dbReference type="Proteomes" id="UP000326877">
    <property type="component" value="Unassembled WGS sequence"/>
</dbReference>
<name>A0A5N7BTJ4_PETAA</name>
<reference evidence="1" key="1">
    <citation type="submission" date="2019-04" db="EMBL/GenBank/DDBJ databases">
        <title>Friends and foes A comparative genomics studyof 23 Aspergillus species from section Flavi.</title>
        <authorList>
            <consortium name="DOE Joint Genome Institute"/>
            <person name="Kjaerbolling I."/>
            <person name="Vesth T."/>
            <person name="Frisvad J.C."/>
            <person name="Nybo J.L."/>
            <person name="Theobald S."/>
            <person name="Kildgaard S."/>
            <person name="Isbrandt T."/>
            <person name="Kuo A."/>
            <person name="Sato A."/>
            <person name="Lyhne E.K."/>
            <person name="Kogle M.E."/>
            <person name="Wiebenga A."/>
            <person name="Kun R.S."/>
            <person name="Lubbers R.J."/>
            <person name="Makela M.R."/>
            <person name="Barry K."/>
            <person name="Chovatia M."/>
            <person name="Clum A."/>
            <person name="Daum C."/>
            <person name="Haridas S."/>
            <person name="He G."/>
            <person name="LaButti K."/>
            <person name="Lipzen A."/>
            <person name="Mondo S."/>
            <person name="Riley R."/>
            <person name="Salamov A."/>
            <person name="Simmons B.A."/>
            <person name="Magnuson J.K."/>
            <person name="Henrissat B."/>
            <person name="Mortensen U.H."/>
            <person name="Larsen T.O."/>
            <person name="Devries R.P."/>
            <person name="Grigoriev I.V."/>
            <person name="Machida M."/>
            <person name="Baker S.E."/>
            <person name="Andersen M.R."/>
        </authorList>
    </citation>
    <scope>NUCLEOTIDE SEQUENCE [LARGE SCALE GENOMIC DNA]</scope>
    <source>
        <strain evidence="1">IBT 14317</strain>
    </source>
</reference>